<dbReference type="Proteomes" id="UP001151760">
    <property type="component" value="Unassembled WGS sequence"/>
</dbReference>
<evidence type="ECO:0000256" key="1">
    <source>
        <dbReference type="SAM" id="MobiDB-lite"/>
    </source>
</evidence>
<sequence length="170" mass="19789">MFNFFNNFNQNGQENCDGLLIRSERLARSANPLALLAAAQPYPDNYYQAPKPQRSNAPSYMQSSSTRPSATTSHKVQRDRQNRLLLNLSPFLRKDIDPEQSRKDKRNEKNWHNLAKYFKKLYKPTNNNLRTSSNSKNKTEDTTPRYNNDNQSGQFWESKDDEQLLGQGKQ</sequence>
<proteinExistence type="predicted"/>
<evidence type="ECO:0000313" key="2">
    <source>
        <dbReference type="EMBL" id="GJS93643.1"/>
    </source>
</evidence>
<protein>
    <submittedName>
        <fullName evidence="2">Uncharacterized protein</fullName>
    </submittedName>
</protein>
<feature type="compositionally biased region" description="Polar residues" evidence="1">
    <location>
        <begin position="124"/>
        <end position="136"/>
    </location>
</feature>
<feature type="region of interest" description="Disordered" evidence="1">
    <location>
        <begin position="45"/>
        <end position="110"/>
    </location>
</feature>
<evidence type="ECO:0000313" key="3">
    <source>
        <dbReference type="Proteomes" id="UP001151760"/>
    </source>
</evidence>
<keyword evidence="3" id="KW-1185">Reference proteome</keyword>
<feature type="compositionally biased region" description="Polar residues" evidence="1">
    <location>
        <begin position="53"/>
        <end position="74"/>
    </location>
</feature>
<feature type="region of interest" description="Disordered" evidence="1">
    <location>
        <begin position="122"/>
        <end position="170"/>
    </location>
</feature>
<reference evidence="2" key="1">
    <citation type="journal article" date="2022" name="Int. J. Mol. Sci.">
        <title>Draft Genome of Tanacetum Coccineum: Genomic Comparison of Closely Related Tanacetum-Family Plants.</title>
        <authorList>
            <person name="Yamashiro T."/>
            <person name="Shiraishi A."/>
            <person name="Nakayama K."/>
            <person name="Satake H."/>
        </authorList>
    </citation>
    <scope>NUCLEOTIDE SEQUENCE</scope>
</reference>
<name>A0ABQ4ZTS5_9ASTR</name>
<accession>A0ABQ4ZTS5</accession>
<comment type="caution">
    <text evidence="2">The sequence shown here is derived from an EMBL/GenBank/DDBJ whole genome shotgun (WGS) entry which is preliminary data.</text>
</comment>
<organism evidence="2 3">
    <name type="scientific">Tanacetum coccineum</name>
    <dbReference type="NCBI Taxonomy" id="301880"/>
    <lineage>
        <taxon>Eukaryota</taxon>
        <taxon>Viridiplantae</taxon>
        <taxon>Streptophyta</taxon>
        <taxon>Embryophyta</taxon>
        <taxon>Tracheophyta</taxon>
        <taxon>Spermatophyta</taxon>
        <taxon>Magnoliopsida</taxon>
        <taxon>eudicotyledons</taxon>
        <taxon>Gunneridae</taxon>
        <taxon>Pentapetalae</taxon>
        <taxon>asterids</taxon>
        <taxon>campanulids</taxon>
        <taxon>Asterales</taxon>
        <taxon>Asteraceae</taxon>
        <taxon>Asteroideae</taxon>
        <taxon>Anthemideae</taxon>
        <taxon>Anthemidinae</taxon>
        <taxon>Tanacetum</taxon>
    </lineage>
</organism>
<dbReference type="EMBL" id="BQNB010011672">
    <property type="protein sequence ID" value="GJS93643.1"/>
    <property type="molecule type" value="Genomic_DNA"/>
</dbReference>
<gene>
    <name evidence="2" type="ORF">Tco_0800611</name>
</gene>
<reference evidence="2" key="2">
    <citation type="submission" date="2022-01" db="EMBL/GenBank/DDBJ databases">
        <authorList>
            <person name="Yamashiro T."/>
            <person name="Shiraishi A."/>
            <person name="Satake H."/>
            <person name="Nakayama K."/>
        </authorList>
    </citation>
    <scope>NUCLEOTIDE SEQUENCE</scope>
</reference>
<feature type="compositionally biased region" description="Basic and acidic residues" evidence="1">
    <location>
        <begin position="92"/>
        <end position="110"/>
    </location>
</feature>
<feature type="compositionally biased region" description="Polar residues" evidence="1">
    <location>
        <begin position="144"/>
        <end position="155"/>
    </location>
</feature>